<evidence type="ECO:0000256" key="7">
    <source>
        <dbReference type="ARBA" id="ARBA00023172"/>
    </source>
</evidence>
<keyword evidence="5" id="KW-0067">ATP-binding</keyword>
<gene>
    <name evidence="17" type="primary">LOC109471012</name>
</gene>
<dbReference type="Pfam" id="PF08423">
    <property type="entry name" value="Rad51"/>
    <property type="match status" value="1"/>
</dbReference>
<evidence type="ECO:0000256" key="10">
    <source>
        <dbReference type="ARBA" id="ARBA00053115"/>
    </source>
</evidence>
<reference evidence="17" key="1">
    <citation type="submission" date="2025-08" db="UniProtKB">
        <authorList>
            <consortium name="RefSeq"/>
        </authorList>
    </citation>
    <scope>IDENTIFICATION</scope>
    <source>
        <tissue evidence="17">Gonad</tissue>
    </source>
</reference>
<dbReference type="GO" id="GO:0003697">
    <property type="term" value="F:single-stranded DNA binding"/>
    <property type="evidence" value="ECO:0007669"/>
    <property type="project" value="TreeGrafter"/>
</dbReference>
<keyword evidence="6" id="KW-0238">DNA-binding</keyword>
<evidence type="ECO:0000256" key="3">
    <source>
        <dbReference type="ARBA" id="ARBA00022741"/>
    </source>
</evidence>
<dbReference type="SUPFAM" id="SSF52540">
    <property type="entry name" value="P-loop containing nucleoside triphosphate hydrolases"/>
    <property type="match status" value="1"/>
</dbReference>
<dbReference type="SMART" id="SM00382">
    <property type="entry name" value="AAA"/>
    <property type="match status" value="1"/>
</dbReference>
<proteinExistence type="inferred from homology"/>
<keyword evidence="9" id="KW-0539">Nucleus</keyword>
<dbReference type="GO" id="GO:0140664">
    <property type="term" value="F:ATP-dependent DNA damage sensor activity"/>
    <property type="evidence" value="ECO:0007669"/>
    <property type="project" value="InterPro"/>
</dbReference>
<organism evidence="16 17">
    <name type="scientific">Branchiostoma belcheri</name>
    <name type="common">Amphioxus</name>
    <dbReference type="NCBI Taxonomy" id="7741"/>
    <lineage>
        <taxon>Eukaryota</taxon>
        <taxon>Metazoa</taxon>
        <taxon>Chordata</taxon>
        <taxon>Cephalochordata</taxon>
        <taxon>Leptocardii</taxon>
        <taxon>Amphioxiformes</taxon>
        <taxon>Branchiostomatidae</taxon>
        <taxon>Branchiostoma</taxon>
    </lineage>
</organism>
<evidence type="ECO:0000256" key="14">
    <source>
        <dbReference type="ARBA" id="ARBA00079682"/>
    </source>
</evidence>
<evidence type="ECO:0000256" key="6">
    <source>
        <dbReference type="ARBA" id="ARBA00023125"/>
    </source>
</evidence>
<dbReference type="InterPro" id="IPR013632">
    <property type="entry name" value="Rad51_C"/>
</dbReference>
<dbReference type="FunFam" id="3.40.50.300:FF:000806">
    <property type="entry name" value="DNA repair protein RAD51 homolog 2"/>
    <property type="match status" value="1"/>
</dbReference>
<dbReference type="Pfam" id="PF26169">
    <property type="entry name" value="HHH_XRCC3_RpoA"/>
    <property type="match status" value="1"/>
</dbReference>
<sequence length="423" mass="46114">MSLRKLRRLGLEPELVDRLERHKKLSSCQDILVKVHLELQHLTNLSHSDVQKIVTATSRACAPTPTTALQMKQAGLSSGSAPFFSTSLPGLDQALHGGIPAGSVTEIAGPAGCGKTQFCIMLSVLATLPCEMGGLGGAVVYIDTESAFSAERLVEVAQDRCPHHFSNDDAFYKLTSQVYVHKTPTCSDLWNRLQSLEEELIEKRVRLVVLDSVASVVRKEFDNSLRGNLAQRVKLLAKEAALLKYLAESLNIPIIVTNQITTRFKASWEGPHVLSGDIDAGNGAGASAAVDGGYVTAALGNTWSHSVNTRLIVQYLDDKYREVMVAKSPIAPFSSFVYTIQSSGIVLQGSLQLEKKNMLPSESPQRYKHHKQRCSKANRHKCLGTLDAITDVLFGAAHRGSLMLSACLISRDKSCIPQFECMI</sequence>
<dbReference type="Proteomes" id="UP000515135">
    <property type="component" value="Unplaced"/>
</dbReference>
<comment type="function">
    <text evidence="10">Involved in the homologous recombination repair (HRR) pathway of double-stranded DNA breaks arising during DNA replication or induced by DNA-damaging agents. May promote the assembly of presynaptic RAD51 nucleoprotein filaments. Binds single-stranded DNA and double-stranded DNA and has DNA-dependent ATPase activity. Part of the RAD51 paralog protein complex BCDX2 which acts in the BRCA1-BRCA2-dependent HR pathway. Upon DNA damage, BCDX2 acts downstream of BRCA2 recruitment and upstream of RAD51 recruitment. BCDX2 binds predominantly to the intersection of the four duplex arms of the Holliday junction and to junction of replication forks. The BCDX2 complex was originally reported to bind single-stranded DNA, single-stranded gaps in duplex DNA and specifically to nicks in duplex DNA. The BCDX2 subcomplex RAD51B:RAD51C exhibits single-stranded DNA-dependent ATPase activity suggesting an involvement in early stages of the HR pathway.</text>
</comment>
<comment type="similarity">
    <text evidence="2">Belongs to the RecA family. RAD51 subfamily.</text>
</comment>
<dbReference type="GeneID" id="109471012"/>
<evidence type="ECO:0000256" key="5">
    <source>
        <dbReference type="ARBA" id="ARBA00022840"/>
    </source>
</evidence>
<dbReference type="InterPro" id="IPR027417">
    <property type="entry name" value="P-loop_NTPase"/>
</dbReference>
<dbReference type="InterPro" id="IPR058766">
    <property type="entry name" value="HHH_XRCC3_RAD51B"/>
</dbReference>
<evidence type="ECO:0000313" key="17">
    <source>
        <dbReference type="RefSeq" id="XP_019625719.1"/>
    </source>
</evidence>
<dbReference type="Gene3D" id="3.40.50.300">
    <property type="entry name" value="P-loop containing nucleotide triphosphate hydrolases"/>
    <property type="match status" value="1"/>
</dbReference>
<evidence type="ECO:0000256" key="11">
    <source>
        <dbReference type="ARBA" id="ARBA00062240"/>
    </source>
</evidence>
<protein>
    <recommendedName>
        <fullName evidence="12">DNA repair protein RAD51 homolog 2</fullName>
    </recommendedName>
    <alternativeName>
        <fullName evidence="13">RAD51 homolog B</fullName>
    </alternativeName>
    <alternativeName>
        <fullName evidence="14">RAD51-like protein 1</fullName>
    </alternativeName>
</protein>
<evidence type="ECO:0000256" key="4">
    <source>
        <dbReference type="ARBA" id="ARBA00022763"/>
    </source>
</evidence>
<dbReference type="InterPro" id="IPR003593">
    <property type="entry name" value="AAA+_ATPase"/>
</dbReference>
<keyword evidence="8" id="KW-0234">DNA repair</keyword>
<dbReference type="AlphaFoldDB" id="A0A6P4YVG3"/>
<keyword evidence="4" id="KW-0227">DNA damage</keyword>
<keyword evidence="7" id="KW-0233">DNA recombination</keyword>
<accession>A0A6P4YVG3</accession>
<evidence type="ECO:0000259" key="15">
    <source>
        <dbReference type="PROSITE" id="PS50162"/>
    </source>
</evidence>
<comment type="subunit">
    <text evidence="11">Part of the BCDX2 complex consisting of RAD51B, RAD51C, RAD51D and XRCC2; the complex has a ring-like structure arranged into a flat disc around a central channel. The BCDX2 subcomplex RAD51B:RAD51C interacts with RAD51. Interacts with SWSAP1; involved in homologous recombination repair. Interacts with HELQ.</text>
</comment>
<evidence type="ECO:0000256" key="8">
    <source>
        <dbReference type="ARBA" id="ARBA00023204"/>
    </source>
</evidence>
<dbReference type="GO" id="GO:0005524">
    <property type="term" value="F:ATP binding"/>
    <property type="evidence" value="ECO:0007669"/>
    <property type="project" value="UniProtKB-KW"/>
</dbReference>
<dbReference type="InterPro" id="IPR020588">
    <property type="entry name" value="RecA_ATP-bd"/>
</dbReference>
<dbReference type="OrthoDB" id="5957327at2759"/>
<dbReference type="GO" id="GO:0003690">
    <property type="term" value="F:double-stranded DNA binding"/>
    <property type="evidence" value="ECO:0007669"/>
    <property type="project" value="TreeGrafter"/>
</dbReference>
<dbReference type="PANTHER" id="PTHR46456">
    <property type="entry name" value="DNA REPAIR PROTEIN RAD51 HOMOLOG 2"/>
    <property type="match status" value="1"/>
</dbReference>
<comment type="subcellular location">
    <subcellularLocation>
        <location evidence="1">Nucleus</location>
    </subcellularLocation>
</comment>
<evidence type="ECO:0000256" key="13">
    <source>
        <dbReference type="ARBA" id="ARBA00078129"/>
    </source>
</evidence>
<dbReference type="PROSITE" id="PS50162">
    <property type="entry name" value="RECA_2"/>
    <property type="match status" value="1"/>
</dbReference>
<dbReference type="GO" id="GO:0033063">
    <property type="term" value="C:Rad51B-Rad51C-Rad51D-XRCC2 complex"/>
    <property type="evidence" value="ECO:0007669"/>
    <property type="project" value="InterPro"/>
</dbReference>
<keyword evidence="16" id="KW-1185">Reference proteome</keyword>
<evidence type="ECO:0000256" key="9">
    <source>
        <dbReference type="ARBA" id="ARBA00023242"/>
    </source>
</evidence>
<dbReference type="RefSeq" id="XP_019625719.1">
    <property type="nucleotide sequence ID" value="XM_019770160.1"/>
</dbReference>
<evidence type="ECO:0000256" key="12">
    <source>
        <dbReference type="ARBA" id="ARBA00073972"/>
    </source>
</evidence>
<dbReference type="GO" id="GO:0005657">
    <property type="term" value="C:replication fork"/>
    <property type="evidence" value="ECO:0007669"/>
    <property type="project" value="TreeGrafter"/>
</dbReference>
<evidence type="ECO:0000256" key="1">
    <source>
        <dbReference type="ARBA" id="ARBA00004123"/>
    </source>
</evidence>
<dbReference type="CDD" id="cd19493">
    <property type="entry name" value="Rad51B"/>
    <property type="match status" value="1"/>
</dbReference>
<dbReference type="GO" id="GO:0000724">
    <property type="term" value="P:double-strand break repair via homologous recombination"/>
    <property type="evidence" value="ECO:0007669"/>
    <property type="project" value="InterPro"/>
</dbReference>
<dbReference type="PANTHER" id="PTHR46456:SF1">
    <property type="entry name" value="DNA REPAIR PROTEIN RAD51 HOMOLOG 2"/>
    <property type="match status" value="1"/>
</dbReference>
<name>A0A6P4YVG3_BRABE</name>
<dbReference type="GO" id="GO:0000400">
    <property type="term" value="F:four-way junction DNA binding"/>
    <property type="evidence" value="ECO:0007669"/>
    <property type="project" value="TreeGrafter"/>
</dbReference>
<dbReference type="InterPro" id="IPR030548">
    <property type="entry name" value="RAD51B"/>
</dbReference>
<feature type="domain" description="RecA family profile 1" evidence="15">
    <location>
        <begin position="80"/>
        <end position="260"/>
    </location>
</feature>
<evidence type="ECO:0000313" key="16">
    <source>
        <dbReference type="Proteomes" id="UP000515135"/>
    </source>
</evidence>
<keyword evidence="3" id="KW-0547">Nucleotide-binding</keyword>
<evidence type="ECO:0000256" key="2">
    <source>
        <dbReference type="ARBA" id="ARBA00007095"/>
    </source>
</evidence>